<comment type="caution">
    <text evidence="1">The sequence shown here is derived from an EMBL/GenBank/DDBJ whole genome shotgun (WGS) entry which is preliminary data.</text>
</comment>
<reference evidence="1 2" key="1">
    <citation type="submission" date="2019-03" db="EMBL/GenBank/DDBJ databases">
        <title>First draft genome of Liparis tanakae, snailfish: a comprehensive survey of snailfish specific genes.</title>
        <authorList>
            <person name="Kim W."/>
            <person name="Song I."/>
            <person name="Jeong J.-H."/>
            <person name="Kim D."/>
            <person name="Kim S."/>
            <person name="Ryu S."/>
            <person name="Song J.Y."/>
            <person name="Lee S.K."/>
        </authorList>
    </citation>
    <scope>NUCLEOTIDE SEQUENCE [LARGE SCALE GENOMIC DNA]</scope>
    <source>
        <tissue evidence="1">Muscle</tissue>
    </source>
</reference>
<protein>
    <submittedName>
        <fullName evidence="1">Uncharacterized protein</fullName>
    </submittedName>
</protein>
<accession>A0A4Z2G9F5</accession>
<dbReference type="Proteomes" id="UP000314294">
    <property type="component" value="Unassembled WGS sequence"/>
</dbReference>
<proteinExistence type="predicted"/>
<dbReference type="AlphaFoldDB" id="A0A4Z2G9F5"/>
<gene>
    <name evidence="1" type="ORF">EYF80_040211</name>
</gene>
<keyword evidence="2" id="KW-1185">Reference proteome</keyword>
<organism evidence="1 2">
    <name type="scientific">Liparis tanakae</name>
    <name type="common">Tanaka's snailfish</name>
    <dbReference type="NCBI Taxonomy" id="230148"/>
    <lineage>
        <taxon>Eukaryota</taxon>
        <taxon>Metazoa</taxon>
        <taxon>Chordata</taxon>
        <taxon>Craniata</taxon>
        <taxon>Vertebrata</taxon>
        <taxon>Euteleostomi</taxon>
        <taxon>Actinopterygii</taxon>
        <taxon>Neopterygii</taxon>
        <taxon>Teleostei</taxon>
        <taxon>Neoteleostei</taxon>
        <taxon>Acanthomorphata</taxon>
        <taxon>Eupercaria</taxon>
        <taxon>Perciformes</taxon>
        <taxon>Cottioidei</taxon>
        <taxon>Cottales</taxon>
        <taxon>Liparidae</taxon>
        <taxon>Liparis</taxon>
    </lineage>
</organism>
<sequence>MVDNNLFLTLSVRHEAASCRMKTSSWSTHLCRMQLLSSMRPESLLDAEVLRDDDNVVLSQAEIRPCRTRPCAFNIRQASKVYQMWWNSPQVAKC</sequence>
<dbReference type="EMBL" id="SRLO01000649">
    <property type="protein sequence ID" value="TNN49593.1"/>
    <property type="molecule type" value="Genomic_DNA"/>
</dbReference>
<evidence type="ECO:0000313" key="2">
    <source>
        <dbReference type="Proteomes" id="UP000314294"/>
    </source>
</evidence>
<evidence type="ECO:0000313" key="1">
    <source>
        <dbReference type="EMBL" id="TNN49593.1"/>
    </source>
</evidence>
<name>A0A4Z2G9F5_9TELE</name>